<keyword evidence="3" id="KW-0804">Transcription</keyword>
<evidence type="ECO:0000313" key="6">
    <source>
        <dbReference type="Proteomes" id="UP000702544"/>
    </source>
</evidence>
<gene>
    <name evidence="5" type="ORF">GWO12_14850</name>
</gene>
<dbReference type="AlphaFoldDB" id="A0AAE5CBW3"/>
<dbReference type="PANTHER" id="PTHR44688">
    <property type="entry name" value="DNA-BINDING TRANSCRIPTIONAL ACTIVATOR DEVR_DOSR"/>
    <property type="match status" value="1"/>
</dbReference>
<evidence type="ECO:0000313" key="5">
    <source>
        <dbReference type="EMBL" id="NIR76367.1"/>
    </source>
</evidence>
<dbReference type="PROSITE" id="PS00622">
    <property type="entry name" value="HTH_LUXR_1"/>
    <property type="match status" value="1"/>
</dbReference>
<dbReference type="InterPro" id="IPR016032">
    <property type="entry name" value="Sig_transdc_resp-reg_C-effctor"/>
</dbReference>
<evidence type="ECO:0000256" key="1">
    <source>
        <dbReference type="ARBA" id="ARBA00023015"/>
    </source>
</evidence>
<organism evidence="5 6">
    <name type="scientific">Candidatus Kutchimonas denitrificans</name>
    <dbReference type="NCBI Taxonomy" id="3056748"/>
    <lineage>
        <taxon>Bacteria</taxon>
        <taxon>Pseudomonadati</taxon>
        <taxon>Gemmatimonadota</taxon>
        <taxon>Gemmatimonadia</taxon>
        <taxon>Candidatus Palauibacterales</taxon>
        <taxon>Candidatus Palauibacteraceae</taxon>
        <taxon>Candidatus Kutchimonas</taxon>
    </lineage>
</organism>
<dbReference type="Gene3D" id="1.25.40.10">
    <property type="entry name" value="Tetratricopeptide repeat domain"/>
    <property type="match status" value="2"/>
</dbReference>
<dbReference type="SUPFAM" id="SSF48452">
    <property type="entry name" value="TPR-like"/>
    <property type="match status" value="2"/>
</dbReference>
<dbReference type="Pfam" id="PF00196">
    <property type="entry name" value="GerE"/>
    <property type="match status" value="1"/>
</dbReference>
<accession>A0AAE5CBW3</accession>
<name>A0AAE5CBW3_9BACT</name>
<keyword evidence="1" id="KW-0805">Transcription regulation</keyword>
<feature type="domain" description="HTH luxR-type" evidence="4">
    <location>
        <begin position="475"/>
        <end position="540"/>
    </location>
</feature>
<dbReference type="InterPro" id="IPR000792">
    <property type="entry name" value="Tscrpt_reg_LuxR_C"/>
</dbReference>
<dbReference type="EMBL" id="JAACAK010000124">
    <property type="protein sequence ID" value="NIR76367.1"/>
    <property type="molecule type" value="Genomic_DNA"/>
</dbReference>
<evidence type="ECO:0000256" key="2">
    <source>
        <dbReference type="ARBA" id="ARBA00023125"/>
    </source>
</evidence>
<dbReference type="PROSITE" id="PS50043">
    <property type="entry name" value="HTH_LUXR_2"/>
    <property type="match status" value="1"/>
</dbReference>
<dbReference type="GO" id="GO:0003677">
    <property type="term" value="F:DNA binding"/>
    <property type="evidence" value="ECO:0007669"/>
    <property type="project" value="UniProtKB-KW"/>
</dbReference>
<dbReference type="PRINTS" id="PR00038">
    <property type="entry name" value="HTHLUXR"/>
</dbReference>
<evidence type="ECO:0000259" key="4">
    <source>
        <dbReference type="PROSITE" id="PS50043"/>
    </source>
</evidence>
<dbReference type="GO" id="GO:0006355">
    <property type="term" value="P:regulation of DNA-templated transcription"/>
    <property type="evidence" value="ECO:0007669"/>
    <property type="project" value="InterPro"/>
</dbReference>
<protein>
    <submittedName>
        <fullName evidence="5">DNA-binding response regulator</fullName>
    </submittedName>
</protein>
<dbReference type="SUPFAM" id="SSF46894">
    <property type="entry name" value="C-terminal effector domain of the bipartite response regulators"/>
    <property type="match status" value="1"/>
</dbReference>
<evidence type="ECO:0000256" key="3">
    <source>
        <dbReference type="ARBA" id="ARBA00023163"/>
    </source>
</evidence>
<dbReference type="PANTHER" id="PTHR44688:SF16">
    <property type="entry name" value="DNA-BINDING TRANSCRIPTIONAL ACTIVATOR DEVR_DOSR"/>
    <property type="match status" value="1"/>
</dbReference>
<comment type="caution">
    <text evidence="5">The sequence shown here is derived from an EMBL/GenBank/DDBJ whole genome shotgun (WGS) entry which is preliminary data.</text>
</comment>
<dbReference type="Gene3D" id="1.10.10.10">
    <property type="entry name" value="Winged helix-like DNA-binding domain superfamily/Winged helix DNA-binding domain"/>
    <property type="match status" value="1"/>
</dbReference>
<dbReference type="Proteomes" id="UP000702544">
    <property type="component" value="Unassembled WGS sequence"/>
</dbReference>
<dbReference type="InterPro" id="IPR036388">
    <property type="entry name" value="WH-like_DNA-bd_sf"/>
</dbReference>
<reference evidence="5 6" key="1">
    <citation type="submission" date="2020-01" db="EMBL/GenBank/DDBJ databases">
        <title>Genomes assembled from Gulf of Kutch pelagic sediment metagenomes.</title>
        <authorList>
            <person name="Chandrashekar M."/>
            <person name="Mahajan M.S."/>
            <person name="Dave K.J."/>
            <person name="Vatsa P."/>
            <person name="Nathani N.M."/>
        </authorList>
    </citation>
    <scope>NUCLEOTIDE SEQUENCE [LARGE SCALE GENOMIC DNA]</scope>
    <source>
        <strain evidence="5">KS3-K002</strain>
    </source>
</reference>
<keyword evidence="2 5" id="KW-0238">DNA-binding</keyword>
<proteinExistence type="predicted"/>
<dbReference type="CDD" id="cd06170">
    <property type="entry name" value="LuxR_C_like"/>
    <property type="match status" value="1"/>
</dbReference>
<dbReference type="SMART" id="SM00421">
    <property type="entry name" value="HTH_LUXR"/>
    <property type="match status" value="1"/>
</dbReference>
<sequence length="542" mass="58924">MSRSDALDQGRESFERGAWADAFARFSDADRQTPLAPEDLERLATVAYLLGRDGESAEIWGRAHHEYNDRGEAERAARCAFWLGFQLLMSGERARGGGWIARGRRLLEDQSRDCVERGFLLLPSALGALGEGDAEAAHATFAKAGAIGERFGDPDLIALARLGRGQALIRSGAIEDGTRLLDEAMAAVDAGELSPVVVGVIYCAVIETCQEIFDLRRATEWTAALSDWCDSQPELVPFRGQCLARRSEIMLLHGEWPDAMEEARRACEFLSGEPAAGVAFYQRAELHRLRGEFDEAEEAYRGASQWGRKPQPGLALLRLAQGRVNAAEAAIRRVVAETEDRLERADVLPAHVEIMLAADDVPAARAAADELSEIAGALQAPLLRALADRAQGAVRLAEGDARAALDALRAAWTAWEELEAPYAAARVRVLIGLACRELEDEDTAEMELGAARSVFQRLGAEPDRARVEALSRRAASGDTHGLTPRELEVIRLVAAGATNRAIGEKLHISERTVERHVSNIFTKLGVSSRAAATAYAYENDLV</sequence>
<dbReference type="InterPro" id="IPR011990">
    <property type="entry name" value="TPR-like_helical_dom_sf"/>
</dbReference>